<dbReference type="EMBL" id="BARS01039965">
    <property type="protein sequence ID" value="GAG24986.1"/>
    <property type="molecule type" value="Genomic_DNA"/>
</dbReference>
<evidence type="ECO:0000313" key="2">
    <source>
        <dbReference type="EMBL" id="GAG24986.1"/>
    </source>
</evidence>
<dbReference type="GO" id="GO:0004143">
    <property type="term" value="F:ATP-dependent diacylglycerol kinase activity"/>
    <property type="evidence" value="ECO:0007669"/>
    <property type="project" value="TreeGrafter"/>
</dbReference>
<dbReference type="Gene3D" id="2.60.200.40">
    <property type="match status" value="1"/>
</dbReference>
<dbReference type="PANTHER" id="PTHR12358:SF106">
    <property type="entry name" value="LIPID KINASE YEGS"/>
    <property type="match status" value="1"/>
</dbReference>
<proteinExistence type="predicted"/>
<dbReference type="InterPro" id="IPR001206">
    <property type="entry name" value="Diacylglycerol_kinase_cat_dom"/>
</dbReference>
<reference evidence="2" key="1">
    <citation type="journal article" date="2014" name="Front. Microbiol.">
        <title>High frequency of phylogenetically diverse reductive dehalogenase-homologous genes in deep subseafloor sedimentary metagenomes.</title>
        <authorList>
            <person name="Kawai M."/>
            <person name="Futagami T."/>
            <person name="Toyoda A."/>
            <person name="Takaki Y."/>
            <person name="Nishi S."/>
            <person name="Hori S."/>
            <person name="Arai W."/>
            <person name="Tsubouchi T."/>
            <person name="Morono Y."/>
            <person name="Uchiyama I."/>
            <person name="Ito T."/>
            <person name="Fujiyama A."/>
            <person name="Inagaki F."/>
            <person name="Takami H."/>
        </authorList>
    </citation>
    <scope>NUCLEOTIDE SEQUENCE</scope>
    <source>
        <strain evidence="2">Expedition CK06-06</strain>
    </source>
</reference>
<protein>
    <recommendedName>
        <fullName evidence="1">DAGKc domain-containing protein</fullName>
    </recommendedName>
</protein>
<comment type="caution">
    <text evidence="2">The sequence shown here is derived from an EMBL/GenBank/DDBJ whole genome shotgun (WGS) entry which is preliminary data.</text>
</comment>
<dbReference type="InterPro" id="IPR016064">
    <property type="entry name" value="NAD/diacylglycerol_kinase_sf"/>
</dbReference>
<dbReference type="InterPro" id="IPR017438">
    <property type="entry name" value="ATP-NAD_kinase_N"/>
</dbReference>
<feature type="non-terminal residue" evidence="2">
    <location>
        <position position="171"/>
    </location>
</feature>
<dbReference type="InterPro" id="IPR050187">
    <property type="entry name" value="Lipid_Phosphate_FormReg"/>
</dbReference>
<dbReference type="PROSITE" id="PS50146">
    <property type="entry name" value="DAGK"/>
    <property type="match status" value="1"/>
</dbReference>
<dbReference type="AlphaFoldDB" id="X0XJ64"/>
<dbReference type="Gene3D" id="3.40.50.10330">
    <property type="entry name" value="Probable inorganic polyphosphate/atp-NAD kinase, domain 1"/>
    <property type="match status" value="1"/>
</dbReference>
<dbReference type="GO" id="GO:0005886">
    <property type="term" value="C:plasma membrane"/>
    <property type="evidence" value="ECO:0007669"/>
    <property type="project" value="TreeGrafter"/>
</dbReference>
<dbReference type="SMART" id="SM00046">
    <property type="entry name" value="DAGKc"/>
    <property type="match status" value="1"/>
</dbReference>
<name>X0XJ64_9ZZZZ</name>
<feature type="domain" description="DAGKc" evidence="1">
    <location>
        <begin position="1"/>
        <end position="129"/>
    </location>
</feature>
<dbReference type="SUPFAM" id="SSF111331">
    <property type="entry name" value="NAD kinase/diacylglycerol kinase-like"/>
    <property type="match status" value="1"/>
</dbReference>
<accession>X0XJ64</accession>
<gene>
    <name evidence="2" type="ORF">S01H1_60987</name>
</gene>
<organism evidence="2">
    <name type="scientific">marine sediment metagenome</name>
    <dbReference type="NCBI Taxonomy" id="412755"/>
    <lineage>
        <taxon>unclassified sequences</taxon>
        <taxon>metagenomes</taxon>
        <taxon>ecological metagenomes</taxon>
    </lineage>
</organism>
<dbReference type="Pfam" id="PF00781">
    <property type="entry name" value="DAGK_cat"/>
    <property type="match status" value="1"/>
</dbReference>
<dbReference type="PANTHER" id="PTHR12358">
    <property type="entry name" value="SPHINGOSINE KINASE"/>
    <property type="match status" value="1"/>
</dbReference>
<evidence type="ECO:0000259" key="1">
    <source>
        <dbReference type="PROSITE" id="PS50146"/>
    </source>
</evidence>
<sequence length="171" mass="17629">MQSATIIVNPVAPNLPSRRHLREAASWLHSQGWQADWAFTRSSGDATAMAARAVQQGRSLVVVCGGDGTLSEAVNGLAGSETALGVIPAGTANVWAKEVGIPRQPIPALEVAVGGQARRMDLGRASAPPGEGGRYFFMMAGLGLDGCIAASLPLNVKRYLGATTYAIMAAG</sequence>